<reference evidence="1" key="1">
    <citation type="journal article" date="2019" name="MBio">
        <title>Virus Genomes from Deep Sea Sediments Expand the Ocean Megavirome and Support Independent Origins of Viral Gigantism.</title>
        <authorList>
            <person name="Backstrom D."/>
            <person name="Yutin N."/>
            <person name="Jorgensen S.L."/>
            <person name="Dharamshi J."/>
            <person name="Homa F."/>
            <person name="Zaremba-Niedwiedzka K."/>
            <person name="Spang A."/>
            <person name="Wolf Y.I."/>
            <person name="Koonin E.V."/>
            <person name="Ettema T.J."/>
        </authorList>
    </citation>
    <scope>NUCLEOTIDE SEQUENCE</scope>
</reference>
<organism evidence="1">
    <name type="scientific">Pithovirus LCPAC201</name>
    <dbReference type="NCBI Taxonomy" id="2506591"/>
    <lineage>
        <taxon>Viruses</taxon>
        <taxon>Pithoviruses</taxon>
    </lineage>
</organism>
<name>A0A481Z5L8_9VIRU</name>
<gene>
    <name evidence="1" type="ORF">LCPAC201_01360</name>
</gene>
<dbReference type="EMBL" id="MK500499">
    <property type="protein sequence ID" value="QBK90835.1"/>
    <property type="molecule type" value="Genomic_DNA"/>
</dbReference>
<evidence type="ECO:0000313" key="1">
    <source>
        <dbReference type="EMBL" id="QBK90835.1"/>
    </source>
</evidence>
<proteinExistence type="predicted"/>
<sequence length="247" mass="29391">MDQLVLQIQHGYRTNQVSSDELESLETLIQTLLKPIREKKKEQQAEKAKREAWKQFWKDIEDISFEFEIENHLALISYLNEIGREWDIRKWSGGCIGGDDCTTYWHVSTTPYLYSEDIYLKEGEWSDNLYISDKKHGQIMKQLTNLKNNQLWKYLDCPNCHDKCECLKLNDLDEKDFKELLEQSDKIIEVRNYTNNPTDRHYLNHRTTSELKEMENNLENLLRSSIGFTGGVSVIYLQDHHFKELDY</sequence>
<protein>
    <submittedName>
        <fullName evidence="1">Uncharacterized protein</fullName>
    </submittedName>
</protein>
<accession>A0A481Z5L8</accession>